<reference evidence="3 5" key="2">
    <citation type="submission" date="2021-01" db="EMBL/GenBank/DDBJ databases">
        <title>Draft genomes of Rhodovulum sulfidophilum.</title>
        <authorList>
            <person name="Guzman M.S."/>
        </authorList>
    </citation>
    <scope>NUCLEOTIDE SEQUENCE [LARGE SCALE GENOMIC DNA]</scope>
    <source>
        <strain evidence="3 5">AB35</strain>
    </source>
</reference>
<sequence length="112" mass="11622">MQIIAPVSVGGVHDVAPTTVAPAAPTAPVAAAQSGGGATQTRAETGQRGQSQTRQEFPAPDPDRPAGPPPAFDTTPLQLEAERRVNEASVFWRVEMTAGSAEPAPRQLDIEI</sequence>
<feature type="compositionally biased region" description="Low complexity" evidence="1">
    <location>
        <begin position="26"/>
        <end position="43"/>
    </location>
</feature>
<dbReference type="RefSeq" id="WP_143540216.1">
    <property type="nucleotide sequence ID" value="NZ_CP015421.1"/>
</dbReference>
<name>A0A0D6B4Y6_RHOSU</name>
<dbReference type="Proteomes" id="UP000064912">
    <property type="component" value="Chromosome"/>
</dbReference>
<evidence type="ECO:0000313" key="2">
    <source>
        <dbReference type="EMBL" id="BAQ70162.1"/>
    </source>
</evidence>
<feature type="region of interest" description="Disordered" evidence="1">
    <location>
        <begin position="26"/>
        <end position="82"/>
    </location>
</feature>
<dbReference type="Proteomes" id="UP000604473">
    <property type="component" value="Unassembled WGS sequence"/>
</dbReference>
<dbReference type="PATRIC" id="fig|35806.4.peg.3101"/>
<evidence type="ECO:0000313" key="5">
    <source>
        <dbReference type="Proteomes" id="UP000604473"/>
    </source>
</evidence>
<evidence type="ECO:0000256" key="1">
    <source>
        <dbReference type="SAM" id="MobiDB-lite"/>
    </source>
</evidence>
<organism evidence="2 4">
    <name type="scientific">Rhodovulum sulfidophilum</name>
    <name type="common">Rhodobacter sulfidophilus</name>
    <dbReference type="NCBI Taxonomy" id="35806"/>
    <lineage>
        <taxon>Bacteria</taxon>
        <taxon>Pseudomonadati</taxon>
        <taxon>Pseudomonadota</taxon>
        <taxon>Alphaproteobacteria</taxon>
        <taxon>Rhodobacterales</taxon>
        <taxon>Paracoccaceae</taxon>
        <taxon>Rhodovulum</taxon>
    </lineage>
</organism>
<dbReference type="OrthoDB" id="7868568at2"/>
<dbReference type="KEGG" id="rsu:NHU_03018"/>
<dbReference type="EMBL" id="JAESJJ010000040">
    <property type="protein sequence ID" value="MBL3610982.1"/>
    <property type="molecule type" value="Genomic_DNA"/>
</dbReference>
<evidence type="ECO:0000313" key="3">
    <source>
        <dbReference type="EMBL" id="MBL3610982.1"/>
    </source>
</evidence>
<dbReference type="AlphaFoldDB" id="A0A0D6B4Y6"/>
<evidence type="ECO:0000313" key="4">
    <source>
        <dbReference type="Proteomes" id="UP000064912"/>
    </source>
</evidence>
<keyword evidence="5" id="KW-1185">Reference proteome</keyword>
<accession>A0A0D6B4Y6</accession>
<dbReference type="GeneID" id="93541550"/>
<protein>
    <submittedName>
        <fullName evidence="2">Uncharacterized protein</fullName>
    </submittedName>
</protein>
<proteinExistence type="predicted"/>
<reference evidence="2 4" key="1">
    <citation type="submission" date="2015-02" db="EMBL/GenBank/DDBJ databases">
        <title>Genome sequene of Rhodovulum sulfidophilum DSM 2351.</title>
        <authorList>
            <person name="Nagao N."/>
        </authorList>
    </citation>
    <scope>NUCLEOTIDE SEQUENCE [LARGE SCALE GENOMIC DNA]</scope>
    <source>
        <strain evidence="2 4">DSM 2351</strain>
    </source>
</reference>
<gene>
    <name evidence="3" type="ORF">JMM60_19735</name>
    <name evidence="2" type="ORF">NHU_03018</name>
</gene>
<dbReference type="EMBL" id="AP014800">
    <property type="protein sequence ID" value="BAQ70162.1"/>
    <property type="molecule type" value="Genomic_DNA"/>
</dbReference>